<evidence type="ECO:0000313" key="2">
    <source>
        <dbReference type="Proteomes" id="UP000054359"/>
    </source>
</evidence>
<protein>
    <recommendedName>
        <fullName evidence="3">PPM-type phosphatase domain-containing protein</fullName>
    </recommendedName>
</protein>
<evidence type="ECO:0008006" key="3">
    <source>
        <dbReference type="Google" id="ProtNLM"/>
    </source>
</evidence>
<dbReference type="OrthoDB" id="6410382at2759"/>
<gene>
    <name evidence="1" type="ORF">X975_10151</name>
</gene>
<dbReference type="AlphaFoldDB" id="A0A087T1I1"/>
<sequence length="176" mass="19532">MCHLSSTSGCPVTLRLGTIGRPSSCILGRAGNIIVLAQRQEVTPFGIDEWNQAMQETEVCCNNYFNSAPSKPVPKGLWTCVPDPEVRELVLSPQDKFLVFGDNAFSRIVPADEVCRQVQGTTSPVAASKTLSEMYSALTSGKRECIAVIMLKFDALPIEEDVEKYRCWEFMLEQNH</sequence>
<name>A0A087T1I1_STEMI</name>
<proteinExistence type="predicted"/>
<keyword evidence="2" id="KW-1185">Reference proteome</keyword>
<accession>A0A087T1I1</accession>
<evidence type="ECO:0000313" key="1">
    <source>
        <dbReference type="EMBL" id="KFM58970.1"/>
    </source>
</evidence>
<dbReference type="EMBL" id="KK112971">
    <property type="protein sequence ID" value="KFM58970.1"/>
    <property type="molecule type" value="Genomic_DNA"/>
</dbReference>
<feature type="non-terminal residue" evidence="1">
    <location>
        <position position="176"/>
    </location>
</feature>
<dbReference type="Proteomes" id="UP000054359">
    <property type="component" value="Unassembled WGS sequence"/>
</dbReference>
<organism evidence="1 2">
    <name type="scientific">Stegodyphus mimosarum</name>
    <name type="common">African social velvet spider</name>
    <dbReference type="NCBI Taxonomy" id="407821"/>
    <lineage>
        <taxon>Eukaryota</taxon>
        <taxon>Metazoa</taxon>
        <taxon>Ecdysozoa</taxon>
        <taxon>Arthropoda</taxon>
        <taxon>Chelicerata</taxon>
        <taxon>Arachnida</taxon>
        <taxon>Araneae</taxon>
        <taxon>Araneomorphae</taxon>
        <taxon>Entelegynae</taxon>
        <taxon>Eresoidea</taxon>
        <taxon>Eresidae</taxon>
        <taxon>Stegodyphus</taxon>
    </lineage>
</organism>
<reference evidence="1 2" key="1">
    <citation type="submission" date="2013-11" db="EMBL/GenBank/DDBJ databases">
        <title>Genome sequencing of Stegodyphus mimosarum.</title>
        <authorList>
            <person name="Bechsgaard J."/>
        </authorList>
    </citation>
    <scope>NUCLEOTIDE SEQUENCE [LARGE SCALE GENOMIC DNA]</scope>
</reference>